<organism evidence="1">
    <name type="scientific">marine sediment metagenome</name>
    <dbReference type="NCBI Taxonomy" id="412755"/>
    <lineage>
        <taxon>unclassified sequences</taxon>
        <taxon>metagenomes</taxon>
        <taxon>ecological metagenomes</taxon>
    </lineage>
</organism>
<sequence>MYVENMRQWYPKFNRYRLNGGAVKILNEICAKVDPILILSSDWKNDYSIADMNEFFEWCGITHKIGDYTSSLWKVRFTSFQQLEECRAAEILLYVHEREVENYVAIDDLDLSPWIPNNFVHTPNSNMGIKTSNVREKIIKILTI</sequence>
<dbReference type="AlphaFoldDB" id="X1T3G5"/>
<evidence type="ECO:0000313" key="1">
    <source>
        <dbReference type="EMBL" id="GAI85936.1"/>
    </source>
</evidence>
<accession>X1T3G5</accession>
<comment type="caution">
    <text evidence="1">The sequence shown here is derived from an EMBL/GenBank/DDBJ whole genome shotgun (WGS) entry which is preliminary data.</text>
</comment>
<name>X1T3G5_9ZZZZ</name>
<reference evidence="1" key="1">
    <citation type="journal article" date="2014" name="Front. Microbiol.">
        <title>High frequency of phylogenetically diverse reductive dehalogenase-homologous genes in deep subseafloor sedimentary metagenomes.</title>
        <authorList>
            <person name="Kawai M."/>
            <person name="Futagami T."/>
            <person name="Toyoda A."/>
            <person name="Takaki Y."/>
            <person name="Nishi S."/>
            <person name="Hori S."/>
            <person name="Arai W."/>
            <person name="Tsubouchi T."/>
            <person name="Morono Y."/>
            <person name="Uchiyama I."/>
            <person name="Ito T."/>
            <person name="Fujiyama A."/>
            <person name="Inagaki F."/>
            <person name="Takami H."/>
        </authorList>
    </citation>
    <scope>NUCLEOTIDE SEQUENCE</scope>
    <source>
        <strain evidence="1">Expedition CK06-06</strain>
    </source>
</reference>
<gene>
    <name evidence="1" type="ORF">S12H4_12709</name>
</gene>
<dbReference type="Pfam" id="PF18143">
    <property type="entry name" value="HAD_SAK_2"/>
    <property type="match status" value="1"/>
</dbReference>
<proteinExistence type="predicted"/>
<dbReference type="EMBL" id="BARW01006072">
    <property type="protein sequence ID" value="GAI85936.1"/>
    <property type="molecule type" value="Genomic_DNA"/>
</dbReference>
<protein>
    <submittedName>
        <fullName evidence="1">Uncharacterized protein</fullName>
    </submittedName>
</protein>